<feature type="transmembrane region" description="Helical" evidence="1">
    <location>
        <begin position="53"/>
        <end position="76"/>
    </location>
</feature>
<feature type="transmembrane region" description="Helical" evidence="1">
    <location>
        <begin position="88"/>
        <end position="108"/>
    </location>
</feature>
<dbReference type="Proteomes" id="UP000018444">
    <property type="component" value="Unassembled WGS sequence"/>
</dbReference>
<proteinExistence type="predicted"/>
<evidence type="ECO:0000313" key="2">
    <source>
        <dbReference type="EMBL" id="ENV71486.1"/>
    </source>
</evidence>
<reference evidence="2 3" key="1">
    <citation type="submission" date="2013-02" db="EMBL/GenBank/DDBJ databases">
        <title>The Genome Sequence of Acinetobacter johnsonii ANC 3681.</title>
        <authorList>
            <consortium name="The Broad Institute Genome Sequencing Platform"/>
            <consortium name="The Broad Institute Genome Sequencing Center for Infectious Disease"/>
            <person name="Cerqueira G."/>
            <person name="Feldgarden M."/>
            <person name="Courvalin P."/>
            <person name="Perichon B."/>
            <person name="Grillot-Courvalin C."/>
            <person name="Clermont D."/>
            <person name="Rocha E."/>
            <person name="Yoon E.-J."/>
            <person name="Nemec A."/>
            <person name="Walker B."/>
            <person name="Young S.K."/>
            <person name="Zeng Q."/>
            <person name="Gargeya S."/>
            <person name="Fitzgerald M."/>
            <person name="Haas B."/>
            <person name="Abouelleil A."/>
            <person name="Alvarado L."/>
            <person name="Arachchi H.M."/>
            <person name="Berlin A.M."/>
            <person name="Chapman S.B."/>
            <person name="Dewar J."/>
            <person name="Goldberg J."/>
            <person name="Griggs A."/>
            <person name="Gujja S."/>
            <person name="Hansen M."/>
            <person name="Howarth C."/>
            <person name="Imamovic A."/>
            <person name="Larimer J."/>
            <person name="McCowan C."/>
            <person name="Murphy C."/>
            <person name="Neiman D."/>
            <person name="Pearson M."/>
            <person name="Priest M."/>
            <person name="Roberts A."/>
            <person name="Saif S."/>
            <person name="Shea T."/>
            <person name="Sisk P."/>
            <person name="Sykes S."/>
            <person name="Wortman J."/>
            <person name="Nusbaum C."/>
            <person name="Birren B."/>
        </authorList>
    </citation>
    <scope>NUCLEOTIDE SEQUENCE [LARGE SCALE GENOMIC DNA]</scope>
    <source>
        <strain evidence="2 3">ANC 3681</strain>
    </source>
</reference>
<accession>N9BE04</accession>
<sequence length="135" mass="14741">MLERITAPKGKSMNDPISIKGLPWLLKIAAAILGAILALILSGDIDTEGRIKITVGVILKFTISVAISLYGGSAFIEYYQLTSYSLMSQGFVMLIFAVFGMLMIGIWYQSLQLWKGKTVSEIIAEVKAAFSALFK</sequence>
<organism evidence="2 3">
    <name type="scientific">Acinetobacter johnsonii ANC 3681</name>
    <dbReference type="NCBI Taxonomy" id="1217662"/>
    <lineage>
        <taxon>Bacteria</taxon>
        <taxon>Pseudomonadati</taxon>
        <taxon>Pseudomonadota</taxon>
        <taxon>Gammaproteobacteria</taxon>
        <taxon>Moraxellales</taxon>
        <taxon>Moraxellaceae</taxon>
        <taxon>Acinetobacter</taxon>
    </lineage>
</organism>
<feature type="transmembrane region" description="Helical" evidence="1">
    <location>
        <begin position="22"/>
        <end position="41"/>
    </location>
</feature>
<keyword evidence="1" id="KW-0472">Membrane</keyword>
<dbReference type="AlphaFoldDB" id="N9BE04"/>
<dbReference type="HOGENOM" id="CLU_164508_0_0_6"/>
<gene>
    <name evidence="2" type="ORF">F946_03165</name>
</gene>
<dbReference type="EMBL" id="APPZ01000010">
    <property type="protein sequence ID" value="ENV71486.1"/>
    <property type="molecule type" value="Genomic_DNA"/>
</dbReference>
<keyword evidence="1" id="KW-0812">Transmembrane</keyword>
<name>N9BE04_ACIJO</name>
<evidence type="ECO:0000256" key="1">
    <source>
        <dbReference type="SAM" id="Phobius"/>
    </source>
</evidence>
<keyword evidence="1" id="KW-1133">Transmembrane helix</keyword>
<dbReference type="PATRIC" id="fig|1217662.4.peg.3063"/>
<protein>
    <submittedName>
        <fullName evidence="2">Uncharacterized protein</fullName>
    </submittedName>
</protein>
<comment type="caution">
    <text evidence="2">The sequence shown here is derived from an EMBL/GenBank/DDBJ whole genome shotgun (WGS) entry which is preliminary data.</text>
</comment>
<evidence type="ECO:0000313" key="3">
    <source>
        <dbReference type="Proteomes" id="UP000018444"/>
    </source>
</evidence>